<keyword evidence="3" id="KW-1185">Reference proteome</keyword>
<organism evidence="2 3">
    <name type="scientific">Prosthecobacter vanneervenii</name>
    <dbReference type="NCBI Taxonomy" id="48466"/>
    <lineage>
        <taxon>Bacteria</taxon>
        <taxon>Pseudomonadati</taxon>
        <taxon>Verrucomicrobiota</taxon>
        <taxon>Verrucomicrobiia</taxon>
        <taxon>Verrucomicrobiales</taxon>
        <taxon>Verrucomicrobiaceae</taxon>
        <taxon>Prosthecobacter</taxon>
    </lineage>
</organism>
<dbReference type="Pfam" id="PF07963">
    <property type="entry name" value="N_methyl"/>
    <property type="match status" value="1"/>
</dbReference>
<dbReference type="InterPro" id="IPR012902">
    <property type="entry name" value="N_methyl_site"/>
</dbReference>
<dbReference type="EMBL" id="JACHIG010000005">
    <property type="protein sequence ID" value="MBB5033245.1"/>
    <property type="molecule type" value="Genomic_DNA"/>
</dbReference>
<feature type="transmembrane region" description="Helical" evidence="1">
    <location>
        <begin position="12"/>
        <end position="36"/>
    </location>
</feature>
<proteinExistence type="predicted"/>
<accession>A0A7W8DKP2</accession>
<evidence type="ECO:0000313" key="3">
    <source>
        <dbReference type="Proteomes" id="UP000590740"/>
    </source>
</evidence>
<name>A0A7W8DKP2_9BACT</name>
<dbReference type="RefSeq" id="WP_184340155.1">
    <property type="nucleotide sequence ID" value="NZ_JACHIG010000005.1"/>
</dbReference>
<gene>
    <name evidence="2" type="ORF">HNQ65_002828</name>
</gene>
<reference evidence="2 3" key="1">
    <citation type="submission" date="2020-08" db="EMBL/GenBank/DDBJ databases">
        <title>Genomic Encyclopedia of Type Strains, Phase IV (KMG-IV): sequencing the most valuable type-strain genomes for metagenomic binning, comparative biology and taxonomic classification.</title>
        <authorList>
            <person name="Goeker M."/>
        </authorList>
    </citation>
    <scope>NUCLEOTIDE SEQUENCE [LARGE SCALE GENOMIC DNA]</scope>
    <source>
        <strain evidence="2 3">DSM 12252</strain>
    </source>
</reference>
<keyword evidence="1" id="KW-1133">Transmembrane helix</keyword>
<comment type="caution">
    <text evidence="2">The sequence shown here is derived from an EMBL/GenBank/DDBJ whole genome shotgun (WGS) entry which is preliminary data.</text>
</comment>
<evidence type="ECO:0000256" key="1">
    <source>
        <dbReference type="SAM" id="Phobius"/>
    </source>
</evidence>
<keyword evidence="1" id="KW-0472">Membrane</keyword>
<evidence type="ECO:0000313" key="2">
    <source>
        <dbReference type="EMBL" id="MBB5033245.1"/>
    </source>
</evidence>
<dbReference type="AlphaFoldDB" id="A0A7W8DKP2"/>
<protein>
    <submittedName>
        <fullName evidence="2">Prepilin-type N-terminal cleavage/methylation domain-containing protein</fullName>
    </submittedName>
</protein>
<dbReference type="Proteomes" id="UP000590740">
    <property type="component" value="Unassembled WGS sequence"/>
</dbReference>
<sequence>MCIRPAVPSKAAFTLIEVIMAMALIGFILSAVYGVANAALQLGKSMSTARVAETRISNFVTQWRDYFETMDPGVQISAGLEKVARGASGNLFIAGGHMPFAWQRQLSLADAVEFGVVRNRESKDLSLMVRHFKINPKARTPGEYDLIAELPVLEGLKQMQWQFYEPVEKKWFTSWDPKKNPQPPLFMKLKFAFNADPREHEYTFWIANDLAQVSTPQAAPAGPQ</sequence>
<keyword evidence="1" id="KW-0812">Transmembrane</keyword>
<dbReference type="NCBIfam" id="TIGR02532">
    <property type="entry name" value="IV_pilin_GFxxxE"/>
    <property type="match status" value="1"/>
</dbReference>